<sequence length="69" mass="7774">MSSSSFKLHSMPYLIRRGTMFEPGGLLLITPQLIWLSGVAMTSGFRLRRVLEALRHSVSLALIRHFAAF</sequence>
<dbReference type="AlphaFoldDB" id="A0A941DQP1"/>
<name>A0A941DQP1_9BURK</name>
<dbReference type="RefSeq" id="WP_212689340.1">
    <property type="nucleotide sequence ID" value="NZ_JAGSPN010000018.1"/>
</dbReference>
<keyword evidence="2" id="KW-1185">Reference proteome</keyword>
<accession>A0A941DQP1</accession>
<organism evidence="1 2">
    <name type="scientific">Undibacterium luofuense</name>
    <dbReference type="NCBI Taxonomy" id="2828733"/>
    <lineage>
        <taxon>Bacteria</taxon>
        <taxon>Pseudomonadati</taxon>
        <taxon>Pseudomonadota</taxon>
        <taxon>Betaproteobacteria</taxon>
        <taxon>Burkholderiales</taxon>
        <taxon>Oxalobacteraceae</taxon>
        <taxon>Undibacterium</taxon>
    </lineage>
</organism>
<protein>
    <submittedName>
        <fullName evidence="1">Uncharacterized protein</fullName>
    </submittedName>
</protein>
<dbReference type="EMBL" id="JAGSPN010000018">
    <property type="protein sequence ID" value="MBR7784069.1"/>
    <property type="molecule type" value="Genomic_DNA"/>
</dbReference>
<comment type="caution">
    <text evidence="1">The sequence shown here is derived from an EMBL/GenBank/DDBJ whole genome shotgun (WGS) entry which is preliminary data.</text>
</comment>
<reference evidence="1" key="1">
    <citation type="submission" date="2021-04" db="EMBL/GenBank/DDBJ databases">
        <title>novel species isolated from subtropical streams in China.</title>
        <authorList>
            <person name="Lu H."/>
        </authorList>
    </citation>
    <scope>NUCLEOTIDE SEQUENCE</scope>
    <source>
        <strain evidence="1">LFS511W</strain>
    </source>
</reference>
<evidence type="ECO:0000313" key="1">
    <source>
        <dbReference type="EMBL" id="MBR7784069.1"/>
    </source>
</evidence>
<gene>
    <name evidence="1" type="ORF">KDM89_18130</name>
</gene>
<dbReference type="Proteomes" id="UP000680067">
    <property type="component" value="Unassembled WGS sequence"/>
</dbReference>
<evidence type="ECO:0000313" key="2">
    <source>
        <dbReference type="Proteomes" id="UP000680067"/>
    </source>
</evidence>
<proteinExistence type="predicted"/>